<name>A0ABV5HHI1_9VIBR</name>
<organism evidence="1 2">
    <name type="scientific">Vibrio olivae</name>
    <dbReference type="NCBI Taxonomy" id="1243002"/>
    <lineage>
        <taxon>Bacteria</taxon>
        <taxon>Pseudomonadati</taxon>
        <taxon>Pseudomonadota</taxon>
        <taxon>Gammaproteobacteria</taxon>
        <taxon>Vibrionales</taxon>
        <taxon>Vibrionaceae</taxon>
        <taxon>Vibrio</taxon>
    </lineage>
</organism>
<reference evidence="1 2" key="1">
    <citation type="submission" date="2024-09" db="EMBL/GenBank/DDBJ databases">
        <authorList>
            <person name="Sun Q."/>
            <person name="Mori K."/>
        </authorList>
    </citation>
    <scope>NUCLEOTIDE SEQUENCE [LARGE SCALE GENOMIC DNA]</scope>
    <source>
        <strain evidence="1 2">CECT 8064</strain>
    </source>
</reference>
<dbReference type="EMBL" id="JBHMEP010000001">
    <property type="protein sequence ID" value="MFB9133674.1"/>
    <property type="molecule type" value="Genomic_DNA"/>
</dbReference>
<dbReference type="RefSeq" id="WP_390189192.1">
    <property type="nucleotide sequence ID" value="NZ_JBHMEP010000001.1"/>
</dbReference>
<evidence type="ECO:0000313" key="1">
    <source>
        <dbReference type="EMBL" id="MFB9133674.1"/>
    </source>
</evidence>
<protein>
    <submittedName>
        <fullName evidence="1">Uncharacterized protein</fullName>
    </submittedName>
</protein>
<evidence type="ECO:0000313" key="2">
    <source>
        <dbReference type="Proteomes" id="UP001589645"/>
    </source>
</evidence>
<comment type="caution">
    <text evidence="1">The sequence shown here is derived from an EMBL/GenBank/DDBJ whole genome shotgun (WGS) entry which is preliminary data.</text>
</comment>
<sequence length="74" mass="8302">MMYANLVDLEDFIFQLKQLGIEVAPNANVEQVKAQLTQWLATATPNEVKAFKTMSRELAVDAEVLPEVEPLLAR</sequence>
<dbReference type="Proteomes" id="UP001589645">
    <property type="component" value="Unassembled WGS sequence"/>
</dbReference>
<accession>A0ABV5HHI1</accession>
<gene>
    <name evidence="1" type="ORF">ACFFUV_01670</name>
</gene>
<proteinExistence type="predicted"/>
<keyword evidence="2" id="KW-1185">Reference proteome</keyword>